<reference evidence="1 2" key="1">
    <citation type="submission" date="2018-06" db="EMBL/GenBank/DDBJ databases">
        <title>A transcriptomic atlas of mushroom development highlights an independent origin of complex multicellularity.</title>
        <authorList>
            <consortium name="DOE Joint Genome Institute"/>
            <person name="Krizsan K."/>
            <person name="Almasi E."/>
            <person name="Merenyi Z."/>
            <person name="Sahu N."/>
            <person name="Viragh M."/>
            <person name="Koszo T."/>
            <person name="Mondo S."/>
            <person name="Kiss B."/>
            <person name="Balint B."/>
            <person name="Kues U."/>
            <person name="Barry K."/>
            <person name="Hegedus J.C."/>
            <person name="Henrissat B."/>
            <person name="Johnson J."/>
            <person name="Lipzen A."/>
            <person name="Ohm R."/>
            <person name="Nagy I."/>
            <person name="Pangilinan J."/>
            <person name="Yan J."/>
            <person name="Xiong Y."/>
            <person name="Grigoriev I.V."/>
            <person name="Hibbett D.S."/>
            <person name="Nagy L.G."/>
        </authorList>
    </citation>
    <scope>NUCLEOTIDE SEQUENCE [LARGE SCALE GENOMIC DNA]</scope>
    <source>
        <strain evidence="1 2">SZMC22713</strain>
    </source>
</reference>
<dbReference type="EMBL" id="ML170198">
    <property type="protein sequence ID" value="TDL19251.1"/>
    <property type="molecule type" value="Genomic_DNA"/>
</dbReference>
<organism evidence="1 2">
    <name type="scientific">Rickenella mellea</name>
    <dbReference type="NCBI Taxonomy" id="50990"/>
    <lineage>
        <taxon>Eukaryota</taxon>
        <taxon>Fungi</taxon>
        <taxon>Dikarya</taxon>
        <taxon>Basidiomycota</taxon>
        <taxon>Agaricomycotina</taxon>
        <taxon>Agaricomycetes</taxon>
        <taxon>Hymenochaetales</taxon>
        <taxon>Rickenellaceae</taxon>
        <taxon>Rickenella</taxon>
    </lineage>
</organism>
<sequence length="250" mass="28123">MDEQWPAMEASFFDLKYPLTNEPIVRPRRSLARWIRHWQSIRYGRRSSLPMANNAACNVHNALFDTILKKHLQNVVDSWHQHFASVRLRTVVPCTPVENPSSFPWLGDREGTNNYPSVPVTNDCALAFLEFGHVLLDVIGGRSVLRFAGMFAGSGKAHFGFRFIYARAISTPMAQSRGISALPLMQTHTHHWLHHKIVELLGSVDPLVFLPAVAFYLSLFGVTVPSSLSGSDPEPAFSRARVHLSRPRIT</sequence>
<dbReference type="Proteomes" id="UP000294933">
    <property type="component" value="Unassembled WGS sequence"/>
</dbReference>
<protein>
    <submittedName>
        <fullName evidence="1">Uncharacterized protein</fullName>
    </submittedName>
</protein>
<evidence type="ECO:0000313" key="2">
    <source>
        <dbReference type="Proteomes" id="UP000294933"/>
    </source>
</evidence>
<keyword evidence="2" id="KW-1185">Reference proteome</keyword>
<accession>A0A4Y7PW10</accession>
<dbReference type="VEuPathDB" id="FungiDB:BD410DRAFT_442980"/>
<dbReference type="AlphaFoldDB" id="A0A4Y7PW10"/>
<evidence type="ECO:0000313" key="1">
    <source>
        <dbReference type="EMBL" id="TDL19251.1"/>
    </source>
</evidence>
<proteinExistence type="predicted"/>
<name>A0A4Y7PW10_9AGAM</name>
<gene>
    <name evidence="1" type="ORF">BD410DRAFT_442980</name>
</gene>